<dbReference type="RefSeq" id="WP_167084186.1">
    <property type="nucleotide sequence ID" value="NZ_WHJG01000001.1"/>
</dbReference>
<keyword evidence="2" id="KW-1185">Reference proteome</keyword>
<proteinExistence type="predicted"/>
<gene>
    <name evidence="1" type="ORF">F2P44_00980</name>
</gene>
<evidence type="ECO:0000313" key="2">
    <source>
        <dbReference type="Proteomes" id="UP000621455"/>
    </source>
</evidence>
<organism evidence="1 2">
    <name type="scientific">Massilia frigida</name>
    <dbReference type="NCBI Taxonomy" id="2609281"/>
    <lineage>
        <taxon>Bacteria</taxon>
        <taxon>Pseudomonadati</taxon>
        <taxon>Pseudomonadota</taxon>
        <taxon>Betaproteobacteria</taxon>
        <taxon>Burkholderiales</taxon>
        <taxon>Oxalobacteraceae</taxon>
        <taxon>Telluria group</taxon>
        <taxon>Massilia</taxon>
    </lineage>
</organism>
<protein>
    <submittedName>
        <fullName evidence="1">Uncharacterized protein</fullName>
    </submittedName>
</protein>
<name>A0ABX0N038_9BURK</name>
<sequence length="65" mass="7417">MSWNYRVMNKAGELAIYSVYYDEDGKVKGYSVDPACPLGATLEELQNCCEIYLEALTQPVLEYEE</sequence>
<comment type="caution">
    <text evidence="1">The sequence shown here is derived from an EMBL/GenBank/DDBJ whole genome shotgun (WGS) entry which is preliminary data.</text>
</comment>
<evidence type="ECO:0000313" key="1">
    <source>
        <dbReference type="EMBL" id="NHZ77878.1"/>
    </source>
</evidence>
<reference evidence="1 2" key="1">
    <citation type="submission" date="2019-10" db="EMBL/GenBank/DDBJ databases">
        <title>Taxonomy of Antarctic Massilia spp.: description of Massilia rubra sp. nov., Massilia aquatica sp. nov., Massilia mucilaginosa sp. nov., Massilia frigida sp. nov. isolated from streams, lakes and regoliths.</title>
        <authorList>
            <person name="Holochova P."/>
            <person name="Sedlacek I."/>
            <person name="Kralova S."/>
            <person name="Maslanova I."/>
            <person name="Busse H.-J."/>
            <person name="Stankova E."/>
            <person name="Vrbovska V."/>
            <person name="Kovarovic V."/>
            <person name="Bartak M."/>
            <person name="Svec P."/>
            <person name="Pantucek R."/>
        </authorList>
    </citation>
    <scope>NUCLEOTIDE SEQUENCE [LARGE SCALE GENOMIC DNA]</scope>
    <source>
        <strain evidence="1 2">CCM 8695</strain>
    </source>
</reference>
<accession>A0ABX0N038</accession>
<dbReference type="EMBL" id="WHJG01000001">
    <property type="protein sequence ID" value="NHZ77878.1"/>
    <property type="molecule type" value="Genomic_DNA"/>
</dbReference>
<dbReference type="Proteomes" id="UP000621455">
    <property type="component" value="Unassembled WGS sequence"/>
</dbReference>